<evidence type="ECO:0000313" key="2">
    <source>
        <dbReference type="EMBL" id="OXU18392.1"/>
    </source>
</evidence>
<keyword evidence="3" id="KW-1185">Reference proteome</keyword>
<name>A0A232EJ96_9HYME</name>
<dbReference type="Proteomes" id="UP000215335">
    <property type="component" value="Unassembled WGS sequence"/>
</dbReference>
<feature type="region of interest" description="Disordered" evidence="1">
    <location>
        <begin position="117"/>
        <end position="137"/>
    </location>
</feature>
<evidence type="ECO:0000313" key="3">
    <source>
        <dbReference type="Proteomes" id="UP000215335"/>
    </source>
</evidence>
<dbReference type="EMBL" id="NNAY01004088">
    <property type="protein sequence ID" value="OXU18392.1"/>
    <property type="molecule type" value="Genomic_DNA"/>
</dbReference>
<comment type="caution">
    <text evidence="2">The sequence shown here is derived from an EMBL/GenBank/DDBJ whole genome shotgun (WGS) entry which is preliminary data.</text>
</comment>
<dbReference type="AlphaFoldDB" id="A0A232EJ96"/>
<accession>A0A232EJ96</accession>
<evidence type="ECO:0000256" key="1">
    <source>
        <dbReference type="SAM" id="MobiDB-lite"/>
    </source>
</evidence>
<reference evidence="2 3" key="1">
    <citation type="journal article" date="2017" name="Curr. Biol.">
        <title>The Evolution of Venom by Co-option of Single-Copy Genes.</title>
        <authorList>
            <person name="Martinson E.O."/>
            <person name="Mrinalini"/>
            <person name="Kelkar Y.D."/>
            <person name="Chang C.H."/>
            <person name="Werren J.H."/>
        </authorList>
    </citation>
    <scope>NUCLEOTIDE SEQUENCE [LARGE SCALE GENOMIC DNA]</scope>
    <source>
        <strain evidence="2 3">Alberta</strain>
        <tissue evidence="2">Whole body</tissue>
    </source>
</reference>
<proteinExistence type="predicted"/>
<organism evidence="2 3">
    <name type="scientific">Trichomalopsis sarcophagae</name>
    <dbReference type="NCBI Taxonomy" id="543379"/>
    <lineage>
        <taxon>Eukaryota</taxon>
        <taxon>Metazoa</taxon>
        <taxon>Ecdysozoa</taxon>
        <taxon>Arthropoda</taxon>
        <taxon>Hexapoda</taxon>
        <taxon>Insecta</taxon>
        <taxon>Pterygota</taxon>
        <taxon>Neoptera</taxon>
        <taxon>Endopterygota</taxon>
        <taxon>Hymenoptera</taxon>
        <taxon>Apocrita</taxon>
        <taxon>Proctotrupomorpha</taxon>
        <taxon>Chalcidoidea</taxon>
        <taxon>Pteromalidae</taxon>
        <taxon>Pteromalinae</taxon>
        <taxon>Trichomalopsis</taxon>
    </lineage>
</organism>
<sequence>MKKKKKSTTKAASSAVAKDIFVNYKTLFLNASIVYLHVDVLNMDRLLLDGVETFKEYFNSILLNPLYSTSDSIGHSLVARLFLIGLASHQIEHSSLSQVWNGSSLSVTRKSIRRKMVAGQKRHHDSQTQGNQTSTTTKHRCHQIIPMVFGLNNS</sequence>
<protein>
    <submittedName>
        <fullName evidence="2">Uncharacterized protein</fullName>
    </submittedName>
</protein>
<feature type="compositionally biased region" description="Low complexity" evidence="1">
    <location>
        <begin position="127"/>
        <end position="136"/>
    </location>
</feature>
<gene>
    <name evidence="2" type="ORF">TSAR_002065</name>
</gene>